<dbReference type="EMBL" id="HE575323">
    <property type="protein sequence ID" value="CCC93637.1"/>
    <property type="molecule type" value="Genomic_DNA"/>
</dbReference>
<sequence length="137" mass="15311">MPIIDALALLDDNRLREVLHREVLEMLDDFEPREDVDPMRLLYLYSVAFAPFDATCRTATRAGGEDMALLSMSILNALIPMAGESSSDGDEHDLLLPRLIKITQDECGVLAEQRLLYGLGLYSDIEHEILTCRDSTG</sequence>
<dbReference type="VEuPathDB" id="TriTrypDB:TcIL3000_10_4000"/>
<gene>
    <name evidence="1" type="ORF">TCIL3000_10_4000</name>
</gene>
<name>G0UW71_TRYCI</name>
<proteinExistence type="predicted"/>
<evidence type="ECO:0000313" key="1">
    <source>
        <dbReference type="EMBL" id="CCC93637.1"/>
    </source>
</evidence>
<accession>G0UW71</accession>
<protein>
    <submittedName>
        <fullName evidence="1">Uncharacterized protein</fullName>
    </submittedName>
</protein>
<dbReference type="AlphaFoldDB" id="G0UW71"/>
<organism evidence="1">
    <name type="scientific">Trypanosoma congolense (strain IL3000)</name>
    <dbReference type="NCBI Taxonomy" id="1068625"/>
    <lineage>
        <taxon>Eukaryota</taxon>
        <taxon>Discoba</taxon>
        <taxon>Euglenozoa</taxon>
        <taxon>Kinetoplastea</taxon>
        <taxon>Metakinetoplastina</taxon>
        <taxon>Trypanosomatida</taxon>
        <taxon>Trypanosomatidae</taxon>
        <taxon>Trypanosoma</taxon>
        <taxon>Nannomonas</taxon>
    </lineage>
</organism>
<reference evidence="1" key="1">
    <citation type="journal article" date="2012" name="Proc. Natl. Acad. Sci. U.S.A.">
        <title>Antigenic diversity is generated by distinct evolutionary mechanisms in African trypanosome species.</title>
        <authorList>
            <person name="Jackson A.P."/>
            <person name="Berry A."/>
            <person name="Aslett M."/>
            <person name="Allison H.C."/>
            <person name="Burton P."/>
            <person name="Vavrova-Anderson J."/>
            <person name="Brown R."/>
            <person name="Browne H."/>
            <person name="Corton N."/>
            <person name="Hauser H."/>
            <person name="Gamble J."/>
            <person name="Gilderthorp R."/>
            <person name="Marcello L."/>
            <person name="McQuillan J."/>
            <person name="Otto T.D."/>
            <person name="Quail M.A."/>
            <person name="Sanders M.J."/>
            <person name="van Tonder A."/>
            <person name="Ginger M.L."/>
            <person name="Field M.C."/>
            <person name="Barry J.D."/>
            <person name="Hertz-Fowler C."/>
            <person name="Berriman M."/>
        </authorList>
    </citation>
    <scope>NUCLEOTIDE SEQUENCE</scope>
    <source>
        <strain evidence="1">IL3000</strain>
    </source>
</reference>